<dbReference type="EMBL" id="AWQQ01000037">
    <property type="protein sequence ID" value="PHJ39083.1"/>
    <property type="molecule type" value="Genomic_DNA"/>
</dbReference>
<dbReference type="PANTHER" id="PTHR43462">
    <property type="entry name" value="ALANYL-TRNA EDITING PROTEIN"/>
    <property type="match status" value="1"/>
</dbReference>
<organism evidence="3 4">
    <name type="scientific">Desulforamulus profundi</name>
    <dbReference type="NCBI Taxonomy" id="1383067"/>
    <lineage>
        <taxon>Bacteria</taxon>
        <taxon>Bacillati</taxon>
        <taxon>Bacillota</taxon>
        <taxon>Clostridia</taxon>
        <taxon>Eubacteriales</taxon>
        <taxon>Peptococcaceae</taxon>
        <taxon>Desulforamulus</taxon>
    </lineage>
</organism>
<evidence type="ECO:0000313" key="4">
    <source>
        <dbReference type="Proteomes" id="UP000222564"/>
    </source>
</evidence>
<keyword evidence="4" id="KW-1185">Reference proteome</keyword>
<dbReference type="GO" id="GO:0002196">
    <property type="term" value="F:Ser-tRNA(Ala) deacylase activity"/>
    <property type="evidence" value="ECO:0007669"/>
    <property type="project" value="TreeGrafter"/>
</dbReference>
<dbReference type="GO" id="GO:0046872">
    <property type="term" value="F:metal ion binding"/>
    <property type="evidence" value="ECO:0007669"/>
    <property type="project" value="UniProtKB-KW"/>
</dbReference>
<dbReference type="GO" id="GO:0000166">
    <property type="term" value="F:nucleotide binding"/>
    <property type="evidence" value="ECO:0007669"/>
    <property type="project" value="InterPro"/>
</dbReference>
<reference evidence="3 4" key="1">
    <citation type="submission" date="2013-09" db="EMBL/GenBank/DDBJ databases">
        <title>Biodegradation of hydrocarbons in the deep terrestrial subsurface : characterization of a microbial consortium composed of two Desulfotomaculum species originating from a deep geological formation.</title>
        <authorList>
            <person name="Aullo T."/>
            <person name="Berlendis S."/>
            <person name="Lascourreges J.-F."/>
            <person name="Dessort D."/>
            <person name="Saint-Laurent S."/>
            <person name="Schraauwers B."/>
            <person name="Mas J."/>
            <person name="Magot M."/>
            <person name="Ranchou-Peyruse A."/>
        </authorList>
    </citation>
    <scope>NUCLEOTIDE SEQUENCE [LARGE SCALE GENOMIC DNA]</scope>
    <source>
        <strain evidence="3 4">Bs107</strain>
    </source>
</reference>
<evidence type="ECO:0008006" key="5">
    <source>
        <dbReference type="Google" id="ProtNLM"/>
    </source>
</evidence>
<sequence>MTVDAERRRDHMQQHHGQHILSAVFERNYGWDTVGFHLGEETCTIDLNVSYVPPEVVREVETEVNRVVMENLPVKIECCHRKDLAPEYLKKLPPDQEEVRLVIIPGIDENACCGTHPRFTGEMEMLRGVAAAWCAKPIQVKNRPHLNGFQVGDGS</sequence>
<protein>
    <recommendedName>
        <fullName evidence="5">Threonyl/alanyl tRNA synthetase SAD domain-containing protein</fullName>
    </recommendedName>
</protein>
<dbReference type="Gene3D" id="3.30.980.10">
    <property type="entry name" value="Threonyl-trna Synthetase, Chain A, domain 2"/>
    <property type="match status" value="1"/>
</dbReference>
<dbReference type="RefSeq" id="WP_238472899.1">
    <property type="nucleotide sequence ID" value="NZ_AWQQ01000037.1"/>
</dbReference>
<evidence type="ECO:0000256" key="2">
    <source>
        <dbReference type="ARBA" id="ARBA00022833"/>
    </source>
</evidence>
<name>A0A2C6MHV0_9FIRM</name>
<keyword evidence="2" id="KW-0862">Zinc</keyword>
<gene>
    <name evidence="3" type="ORF">P378_05780</name>
</gene>
<dbReference type="AlphaFoldDB" id="A0A2C6MHV0"/>
<dbReference type="InterPro" id="IPR051335">
    <property type="entry name" value="Alanyl-tRNA_Editing_Enzymes"/>
</dbReference>
<proteinExistence type="predicted"/>
<accession>A0A2C6MHV0</accession>
<dbReference type="PANTHER" id="PTHR43462:SF1">
    <property type="entry name" value="ALANYL-TRNA EDITING PROTEIN AARSD1"/>
    <property type="match status" value="1"/>
</dbReference>
<evidence type="ECO:0000256" key="1">
    <source>
        <dbReference type="ARBA" id="ARBA00022723"/>
    </source>
</evidence>
<dbReference type="InterPro" id="IPR018163">
    <property type="entry name" value="Thr/Ala-tRNA-synth_IIc_edit"/>
</dbReference>
<dbReference type="SUPFAM" id="SSF55186">
    <property type="entry name" value="ThrRS/AlaRS common domain"/>
    <property type="match status" value="1"/>
</dbReference>
<dbReference type="Proteomes" id="UP000222564">
    <property type="component" value="Unassembled WGS sequence"/>
</dbReference>
<comment type="caution">
    <text evidence="3">The sequence shown here is derived from an EMBL/GenBank/DDBJ whole genome shotgun (WGS) entry which is preliminary data.</text>
</comment>
<keyword evidence="1" id="KW-0479">Metal-binding</keyword>
<evidence type="ECO:0000313" key="3">
    <source>
        <dbReference type="EMBL" id="PHJ39083.1"/>
    </source>
</evidence>